<evidence type="ECO:0000256" key="1">
    <source>
        <dbReference type="SAM" id="Phobius"/>
    </source>
</evidence>
<dbReference type="SMART" id="SM01008">
    <property type="entry name" value="Ald_Xan_dh_C"/>
    <property type="match status" value="1"/>
</dbReference>
<dbReference type="InterPro" id="IPR012368">
    <property type="entry name" value="OxRdtase_Mopterin-bd_su_IorB"/>
</dbReference>
<evidence type="ECO:0000259" key="2">
    <source>
        <dbReference type="SMART" id="SM01008"/>
    </source>
</evidence>
<feature type="transmembrane region" description="Helical" evidence="1">
    <location>
        <begin position="12"/>
        <end position="31"/>
    </location>
</feature>
<dbReference type="PANTHER" id="PTHR47495">
    <property type="entry name" value="ALDEHYDE DEHYDROGENASE"/>
    <property type="match status" value="1"/>
</dbReference>
<keyword evidence="1" id="KW-1133">Transmembrane helix</keyword>
<dbReference type="Pfam" id="PF02738">
    <property type="entry name" value="MoCoBD_1"/>
    <property type="match status" value="1"/>
</dbReference>
<dbReference type="SUPFAM" id="SSF56003">
    <property type="entry name" value="Molybdenum cofactor-binding domain"/>
    <property type="match status" value="2"/>
</dbReference>
<dbReference type="Pfam" id="PF20256">
    <property type="entry name" value="MoCoBD_2"/>
    <property type="match status" value="2"/>
</dbReference>
<organism evidence="3 4">
    <name type="scientific">Aureicoccus marinus</name>
    <dbReference type="NCBI Taxonomy" id="754435"/>
    <lineage>
        <taxon>Bacteria</taxon>
        <taxon>Pseudomonadati</taxon>
        <taxon>Bacteroidota</taxon>
        <taxon>Flavobacteriia</taxon>
        <taxon>Flavobacteriales</taxon>
        <taxon>Flavobacteriaceae</taxon>
        <taxon>Aureicoccus</taxon>
    </lineage>
</organism>
<comment type="caution">
    <text evidence="3">The sequence shown here is derived from an EMBL/GenBank/DDBJ whole genome shotgun (WGS) entry which is preliminary data.</text>
</comment>
<accession>A0A2S7T869</accession>
<dbReference type="AlphaFoldDB" id="A0A2S7T869"/>
<dbReference type="EMBL" id="MQVX01000001">
    <property type="protein sequence ID" value="PQJ16132.1"/>
    <property type="molecule type" value="Genomic_DNA"/>
</dbReference>
<evidence type="ECO:0000313" key="3">
    <source>
        <dbReference type="EMBL" id="PQJ16132.1"/>
    </source>
</evidence>
<dbReference type="InterPro" id="IPR008274">
    <property type="entry name" value="AldOxase/xan_DH_MoCoBD1"/>
</dbReference>
<dbReference type="PIRSF" id="PIRSF036389">
    <property type="entry name" value="IOR_B"/>
    <property type="match status" value="1"/>
</dbReference>
<sequence length="725" mass="78816">MAGKKKISRRKFLVRGGLGTVGVMAVGTVLFRNPLRRTIMDFAETAPPMYSGSGTEPQLWFELTKDNKVLFHSPKVEMGQGSFTSFAQMIADEMHLRMDQVEVIAAETATGVVDGLSTGGSLSVAGLWQPLRELAATMRMMLIKEAASQSGQEVSSLTAEEGYVTAGNQSWSYAEIASKVEKWEVPHTPELKELKSYKHIGKPVPRVDLDAKVFGDPIFGLDAQKEGMVHAAVIRPSVVGAKYKSYTSTGVESMPGFVQVVEGENWVAVLADSYPEALMAETKLEVEWDIPKKWSEEDLQDMLQVGKGKRMITQKEGSALDDDEEGVVSLSFSSPMGAHAQIEPNGALAYFDDKGLTVVLSTQVPGITRTQLSDAMDMKEEQINVVPTFLGGGFGRRLDTSHAIIAAQLAKAAGKPVKYQFSRKEEFQHDTFRPPTYHTVKGKLNAEGYLDSLEHHYASGDVSANSAIALANTATKILGTDIGAMRGGNVMYNGIPNHRAVQWHTTLPFATSWWRSLGLLANTFAIESFVDEMALKAKKNPVEFRTQVLGDEGMHGRLKKVIERAAEVGAYSDTFTNGRAMGFAASTDTNVPSAHVVEVSIEEGQIVVHKVTCVLDCGVAVNPDQVRAQCEGSIIMGMSASLFERMTLRDGELFPTIYGPYRMALMKHAPKEIVVDLVQGADIPLPVGEPPLGPIAAAIGNAIRRLTGERLTDIPLQENLDQLLA</sequence>
<reference evidence="4" key="1">
    <citation type="submission" date="2016-11" db="EMBL/GenBank/DDBJ databases">
        <title>Trade-off between light-utilization and light-protection in marine flavobacteria.</title>
        <authorList>
            <person name="Kumagai Y."/>
            <person name="Yoshizawa S."/>
            <person name="Kogure K."/>
        </authorList>
    </citation>
    <scope>NUCLEOTIDE SEQUENCE [LARGE SCALE GENOMIC DNA]</scope>
    <source>
        <strain evidence="4">SG-18</strain>
    </source>
</reference>
<dbReference type="Proteomes" id="UP000239366">
    <property type="component" value="Unassembled WGS sequence"/>
</dbReference>
<dbReference type="InterPro" id="IPR000674">
    <property type="entry name" value="Ald_Oxase/Xan_DH_a/b"/>
</dbReference>
<dbReference type="InterPro" id="IPR052516">
    <property type="entry name" value="N-heterocyclic_Hydroxylase"/>
</dbReference>
<feature type="domain" description="Aldehyde oxidase/xanthine dehydrogenase a/b hammerhead" evidence="2">
    <location>
        <begin position="214"/>
        <end position="292"/>
    </location>
</feature>
<dbReference type="InterPro" id="IPR037165">
    <property type="entry name" value="AldOxase/xan_DH_Mopterin-bd_sf"/>
</dbReference>
<keyword evidence="1" id="KW-0812">Transmembrane</keyword>
<proteinExistence type="predicted"/>
<gene>
    <name evidence="3" type="ORF">BST99_10700</name>
</gene>
<name>A0A2S7T869_9FLAO</name>
<evidence type="ECO:0000313" key="4">
    <source>
        <dbReference type="Proteomes" id="UP000239366"/>
    </source>
</evidence>
<dbReference type="OrthoDB" id="9767994at2"/>
<keyword evidence="4" id="KW-1185">Reference proteome</keyword>
<dbReference type="GO" id="GO:0016491">
    <property type="term" value="F:oxidoreductase activity"/>
    <property type="evidence" value="ECO:0007669"/>
    <property type="project" value="InterPro"/>
</dbReference>
<dbReference type="RefSeq" id="WP_105001803.1">
    <property type="nucleotide sequence ID" value="NZ_MQVX01000001.1"/>
</dbReference>
<dbReference type="Gene3D" id="3.30.365.10">
    <property type="entry name" value="Aldehyde oxidase/xanthine dehydrogenase, molybdopterin binding domain"/>
    <property type="match status" value="4"/>
</dbReference>
<dbReference type="Gene3D" id="3.90.1170.50">
    <property type="entry name" value="Aldehyde oxidase/xanthine dehydrogenase, a/b hammerhead"/>
    <property type="match status" value="1"/>
</dbReference>
<dbReference type="InterPro" id="IPR046867">
    <property type="entry name" value="AldOxase/xan_DH_MoCoBD2"/>
</dbReference>
<protein>
    <submittedName>
        <fullName evidence="3">Xanthine dehydrogenase</fullName>
    </submittedName>
</protein>
<dbReference type="PANTHER" id="PTHR47495:SF2">
    <property type="entry name" value="ALDEHYDE DEHYDROGENASE"/>
    <property type="match status" value="1"/>
</dbReference>
<keyword evidence="1" id="KW-0472">Membrane</keyword>